<dbReference type="RefSeq" id="WP_088870562.1">
    <property type="nucleotide sequence ID" value="NZ_CP022110.1"/>
</dbReference>
<organism evidence="2 3">
    <name type="scientific">Nitrospirillum viridazoti CBAmc</name>
    <dbReference type="NCBI Taxonomy" id="1441467"/>
    <lineage>
        <taxon>Bacteria</taxon>
        <taxon>Pseudomonadati</taxon>
        <taxon>Pseudomonadota</taxon>
        <taxon>Alphaproteobacteria</taxon>
        <taxon>Rhodospirillales</taxon>
        <taxon>Azospirillaceae</taxon>
        <taxon>Nitrospirillum</taxon>
        <taxon>Nitrospirillum viridazoti</taxon>
    </lineage>
</organism>
<feature type="transmembrane region" description="Helical" evidence="1">
    <location>
        <begin position="38"/>
        <end position="57"/>
    </location>
</feature>
<proteinExistence type="predicted"/>
<evidence type="ECO:0000313" key="3">
    <source>
        <dbReference type="Proteomes" id="UP000197153"/>
    </source>
</evidence>
<accession>A0A248JLF9</accession>
<name>A0A248JLF9_9PROT</name>
<feature type="transmembrane region" description="Helical" evidence="1">
    <location>
        <begin position="7"/>
        <end position="26"/>
    </location>
</feature>
<gene>
    <name evidence="2" type="ORF">Y958_01050</name>
</gene>
<evidence type="ECO:0000256" key="1">
    <source>
        <dbReference type="SAM" id="Phobius"/>
    </source>
</evidence>
<dbReference type="EMBL" id="CP022110">
    <property type="protein sequence ID" value="ASG19567.1"/>
    <property type="molecule type" value="Genomic_DNA"/>
</dbReference>
<keyword evidence="1" id="KW-0812">Transmembrane</keyword>
<dbReference type="KEGG" id="nao:Y958_01050"/>
<dbReference type="AlphaFoldDB" id="A0A248JLF9"/>
<protein>
    <submittedName>
        <fullName evidence="2">Uncharacterized protein</fullName>
    </submittedName>
</protein>
<evidence type="ECO:0000313" key="2">
    <source>
        <dbReference type="EMBL" id="ASG19567.1"/>
    </source>
</evidence>
<sequence length="90" mass="10117">MDLGTDLVNSLLIHLGVTALLLWPAHRLVIRAGLPRRWPLWLALPLLGPVIFLVLLAKTPWPVLPVRQPKMHPRERLKRERAAAQAAASE</sequence>
<keyword evidence="1" id="KW-1133">Transmembrane helix</keyword>
<keyword evidence="3" id="KW-1185">Reference proteome</keyword>
<reference evidence="2 3" key="1">
    <citation type="submission" date="2017-06" db="EMBL/GenBank/DDBJ databases">
        <title>Complete genome sequence of Nitrospirillum amazonense strain CBAmC, an endophytic nitrogen-fixing and plant growth-promoting bacterium, isolated from sugarcane.</title>
        <authorList>
            <person name="Schwab S."/>
            <person name="dos Santos Teixeira K.R."/>
            <person name="Simoes Araujo J.L."/>
            <person name="Soares Vidal M."/>
            <person name="Borges de Freitas H.R."/>
            <person name="Rivello Crivelaro A.L."/>
            <person name="Bueno de Camargo Nunes A."/>
            <person name="dos Santos C.M."/>
            <person name="Palmeira da Silva Rosa D."/>
            <person name="da Silva Padilha D."/>
            <person name="da Silva E."/>
            <person name="Araujo Terra L."/>
            <person name="Soares Mendes V."/>
            <person name="Farinelli L."/>
            <person name="Magalhaes Cruz L."/>
            <person name="Baldani J.I."/>
        </authorList>
    </citation>
    <scope>NUCLEOTIDE SEQUENCE [LARGE SCALE GENOMIC DNA]</scope>
    <source>
        <strain evidence="2 3">CBAmC</strain>
    </source>
</reference>
<keyword evidence="1" id="KW-0472">Membrane</keyword>
<dbReference type="Proteomes" id="UP000197153">
    <property type="component" value="Chromosome 1"/>
</dbReference>